<dbReference type="EMBL" id="LRPU01000078">
    <property type="protein sequence ID" value="KXA11821.1"/>
    <property type="molecule type" value="Genomic_DNA"/>
</dbReference>
<name>A0A133N687_CLOPF</name>
<accession>A0A133N687</accession>
<reference evidence="1 2" key="1">
    <citation type="submission" date="2016-01" db="EMBL/GenBank/DDBJ databases">
        <authorList>
            <person name="Oliw E.H."/>
        </authorList>
    </citation>
    <scope>NUCLEOTIDE SEQUENCE [LARGE SCALE GENOMIC DNA]</scope>
    <source>
        <strain evidence="1 2">MJR7757A</strain>
    </source>
</reference>
<organism evidence="1 2">
    <name type="scientific">Clostridium perfringens</name>
    <dbReference type="NCBI Taxonomy" id="1502"/>
    <lineage>
        <taxon>Bacteria</taxon>
        <taxon>Bacillati</taxon>
        <taxon>Bacillota</taxon>
        <taxon>Clostridia</taxon>
        <taxon>Eubacteriales</taxon>
        <taxon>Clostridiaceae</taxon>
        <taxon>Clostridium</taxon>
    </lineage>
</organism>
<proteinExistence type="predicted"/>
<dbReference type="Proteomes" id="UP000070646">
    <property type="component" value="Unassembled WGS sequence"/>
</dbReference>
<dbReference type="RefSeq" id="WP_278323375.1">
    <property type="nucleotide sequence ID" value="NZ_KQ956222.1"/>
</dbReference>
<protein>
    <submittedName>
        <fullName evidence="1">Uncharacterized protein</fullName>
    </submittedName>
</protein>
<comment type="caution">
    <text evidence="1">The sequence shown here is derived from an EMBL/GenBank/DDBJ whole genome shotgun (WGS) entry which is preliminary data.</text>
</comment>
<evidence type="ECO:0000313" key="2">
    <source>
        <dbReference type="Proteomes" id="UP000070646"/>
    </source>
</evidence>
<dbReference type="PATRIC" id="fig|1502.174.peg.1623"/>
<gene>
    <name evidence="1" type="ORF">HMPREF3222_01610</name>
</gene>
<sequence>MEIKLRIEINTIKELNIILQEIKKMKEEYPMMSTLSLEVIIKY</sequence>
<dbReference type="AlphaFoldDB" id="A0A133N687"/>
<evidence type="ECO:0000313" key="1">
    <source>
        <dbReference type="EMBL" id="KXA11821.1"/>
    </source>
</evidence>